<gene>
    <name evidence="2" type="ORF">THITE_153186</name>
</gene>
<dbReference type="RefSeq" id="XP_003651654.1">
    <property type="nucleotide sequence ID" value="XM_003651606.1"/>
</dbReference>
<dbReference type="AlphaFoldDB" id="G2R541"/>
<accession>G2R541</accession>
<dbReference type="KEGG" id="ttt:THITE_153186"/>
<feature type="compositionally biased region" description="Basic residues" evidence="1">
    <location>
        <begin position="114"/>
        <end position="123"/>
    </location>
</feature>
<evidence type="ECO:0000313" key="2">
    <source>
        <dbReference type="EMBL" id="AEO65318.1"/>
    </source>
</evidence>
<dbReference type="eggNOG" id="ENOG502RMUM">
    <property type="taxonomic scope" value="Eukaryota"/>
</dbReference>
<keyword evidence="3" id="KW-1185">Reference proteome</keyword>
<feature type="compositionally biased region" description="Basic residues" evidence="1">
    <location>
        <begin position="131"/>
        <end position="141"/>
    </location>
</feature>
<feature type="compositionally biased region" description="Low complexity" evidence="1">
    <location>
        <begin position="1"/>
        <end position="14"/>
    </location>
</feature>
<evidence type="ECO:0000256" key="1">
    <source>
        <dbReference type="SAM" id="MobiDB-lite"/>
    </source>
</evidence>
<proteinExistence type="predicted"/>
<protein>
    <submittedName>
        <fullName evidence="2">Uncharacterized protein</fullName>
    </submittedName>
</protein>
<reference evidence="2 3" key="1">
    <citation type="journal article" date="2011" name="Nat. Biotechnol.">
        <title>Comparative genomic analysis of the thermophilic biomass-degrading fungi Myceliophthora thermophila and Thielavia terrestris.</title>
        <authorList>
            <person name="Berka R.M."/>
            <person name="Grigoriev I.V."/>
            <person name="Otillar R."/>
            <person name="Salamov A."/>
            <person name="Grimwood J."/>
            <person name="Reid I."/>
            <person name="Ishmael N."/>
            <person name="John T."/>
            <person name="Darmond C."/>
            <person name="Moisan M.-C."/>
            <person name="Henrissat B."/>
            <person name="Coutinho P.M."/>
            <person name="Lombard V."/>
            <person name="Natvig D.O."/>
            <person name="Lindquist E."/>
            <person name="Schmutz J."/>
            <person name="Lucas S."/>
            <person name="Harris P."/>
            <person name="Powlowski J."/>
            <person name="Bellemare A."/>
            <person name="Taylor D."/>
            <person name="Butler G."/>
            <person name="de Vries R.P."/>
            <person name="Allijn I.E."/>
            <person name="van den Brink J."/>
            <person name="Ushinsky S."/>
            <person name="Storms R."/>
            <person name="Powell A.J."/>
            <person name="Paulsen I.T."/>
            <person name="Elbourne L.D.H."/>
            <person name="Baker S.E."/>
            <person name="Magnuson J."/>
            <person name="LaBoissiere S."/>
            <person name="Clutterbuck A.J."/>
            <person name="Martinez D."/>
            <person name="Wogulis M."/>
            <person name="de Leon A.L."/>
            <person name="Rey M.W."/>
            <person name="Tsang A."/>
        </authorList>
    </citation>
    <scope>NUCLEOTIDE SEQUENCE [LARGE SCALE GENOMIC DNA]</scope>
    <source>
        <strain evidence="3">ATCC 38088 / NRRL 8126</strain>
    </source>
</reference>
<evidence type="ECO:0000313" key="3">
    <source>
        <dbReference type="Proteomes" id="UP000008181"/>
    </source>
</evidence>
<feature type="compositionally biased region" description="Low complexity" evidence="1">
    <location>
        <begin position="54"/>
        <end position="84"/>
    </location>
</feature>
<organism evidence="2 3">
    <name type="scientific">Thermothielavioides terrestris (strain ATCC 38088 / NRRL 8126)</name>
    <name type="common">Thielavia terrestris</name>
    <dbReference type="NCBI Taxonomy" id="578455"/>
    <lineage>
        <taxon>Eukaryota</taxon>
        <taxon>Fungi</taxon>
        <taxon>Dikarya</taxon>
        <taxon>Ascomycota</taxon>
        <taxon>Pezizomycotina</taxon>
        <taxon>Sordariomycetes</taxon>
        <taxon>Sordariomycetidae</taxon>
        <taxon>Sordariales</taxon>
        <taxon>Chaetomiaceae</taxon>
        <taxon>Thermothielavioides</taxon>
        <taxon>Thermothielavioides terrestris</taxon>
    </lineage>
</organism>
<sequence>MLCGIHCPSSPSSNHHPRFLRSFRSHKNLRQDHLGSTSTSSSRSQEMHHHRYQPSGASASSPARPSLDSSPRPSTSSRSDVSIDWDPLRLHPPSLAPGPVPPLQDAFSGETSRASRRYHHHHQPPHELRHTRSSHNLRHQTRLSPPPPLSHRPLHGSFPSSSPSHSTVIYDGFDFGLGNAAAATAAHHQATAAAAAKACCTAPTPRSITTTAGVMTAPHRRDPSPAPSDASSECSLALSGGGGGRNATSPSLGGRGGGSSGDDDDGAMGLYMRGLAPAPGPRPRPRPRPRPGWEGSEVEDFILRGGWKRRGIVFVDEDGLEGEEEAFEI</sequence>
<name>G2R541_THETT</name>
<dbReference type="HOGENOM" id="CLU_073159_0_0_1"/>
<dbReference type="Proteomes" id="UP000008181">
    <property type="component" value="Chromosome 2"/>
</dbReference>
<dbReference type="EMBL" id="CP003010">
    <property type="protein sequence ID" value="AEO65318.1"/>
    <property type="molecule type" value="Genomic_DNA"/>
</dbReference>
<feature type="region of interest" description="Disordered" evidence="1">
    <location>
        <begin position="1"/>
        <end position="163"/>
    </location>
</feature>
<dbReference type="GeneID" id="11518892"/>
<feature type="region of interest" description="Disordered" evidence="1">
    <location>
        <begin position="212"/>
        <end position="297"/>
    </location>
</feature>
<feature type="compositionally biased region" description="Basic residues" evidence="1">
    <location>
        <begin position="15"/>
        <end position="28"/>
    </location>
</feature>